<dbReference type="EMBL" id="CADCVI010000105">
    <property type="protein sequence ID" value="CAA9468070.1"/>
    <property type="molecule type" value="Genomic_DNA"/>
</dbReference>
<gene>
    <name evidence="1" type="ORF">AVDCRST_MAG25-1755</name>
</gene>
<name>A0A6J4R9L7_9ACTN</name>
<sequence length="107" mass="11722">MLTRDGDADLVTLRDRKGAEALPVFGFEDEARMYVLLLGRGAEWGIRETTAGELAPLLRGPYSGVERIALDPVPTGVDCSGPLDVAWPNREDFLHAFRVPARGEQTI</sequence>
<dbReference type="AlphaFoldDB" id="A0A6J4R9L7"/>
<reference evidence="1" key="1">
    <citation type="submission" date="2020-02" db="EMBL/GenBank/DDBJ databases">
        <authorList>
            <person name="Meier V. D."/>
        </authorList>
    </citation>
    <scope>NUCLEOTIDE SEQUENCE</scope>
    <source>
        <strain evidence="1">AVDCRST_MAG25</strain>
    </source>
</reference>
<proteinExistence type="predicted"/>
<organism evidence="1">
    <name type="scientific">uncultured Rubrobacteraceae bacterium</name>
    <dbReference type="NCBI Taxonomy" id="349277"/>
    <lineage>
        <taxon>Bacteria</taxon>
        <taxon>Bacillati</taxon>
        <taxon>Actinomycetota</taxon>
        <taxon>Rubrobacteria</taxon>
        <taxon>Rubrobacterales</taxon>
        <taxon>Rubrobacteraceae</taxon>
        <taxon>environmental samples</taxon>
    </lineage>
</organism>
<accession>A0A6J4R9L7</accession>
<evidence type="ECO:0000313" key="1">
    <source>
        <dbReference type="EMBL" id="CAA9468070.1"/>
    </source>
</evidence>
<protein>
    <submittedName>
        <fullName evidence="1">Uncharacterized protein</fullName>
    </submittedName>
</protein>